<dbReference type="AlphaFoldDB" id="X1NMG6"/>
<feature type="non-terminal residue" evidence="1">
    <location>
        <position position="38"/>
    </location>
</feature>
<accession>X1NMG6</accession>
<name>X1NMG6_9ZZZZ</name>
<sequence>MIAAAPVKQAAAAEHEVAIVGTRAVAIITRMSTPITLL</sequence>
<proteinExistence type="predicted"/>
<protein>
    <submittedName>
        <fullName evidence="1">Uncharacterized protein</fullName>
    </submittedName>
</protein>
<dbReference type="EMBL" id="BARV01024215">
    <property type="protein sequence ID" value="GAI45212.1"/>
    <property type="molecule type" value="Genomic_DNA"/>
</dbReference>
<organism evidence="1">
    <name type="scientific">marine sediment metagenome</name>
    <dbReference type="NCBI Taxonomy" id="412755"/>
    <lineage>
        <taxon>unclassified sequences</taxon>
        <taxon>metagenomes</taxon>
        <taxon>ecological metagenomes</taxon>
    </lineage>
</organism>
<evidence type="ECO:0000313" key="1">
    <source>
        <dbReference type="EMBL" id="GAI45212.1"/>
    </source>
</evidence>
<comment type="caution">
    <text evidence="1">The sequence shown here is derived from an EMBL/GenBank/DDBJ whole genome shotgun (WGS) entry which is preliminary data.</text>
</comment>
<gene>
    <name evidence="1" type="ORF">S06H3_39564</name>
</gene>
<reference evidence="1" key="1">
    <citation type="journal article" date="2014" name="Front. Microbiol.">
        <title>High frequency of phylogenetically diverse reductive dehalogenase-homologous genes in deep subseafloor sedimentary metagenomes.</title>
        <authorList>
            <person name="Kawai M."/>
            <person name="Futagami T."/>
            <person name="Toyoda A."/>
            <person name="Takaki Y."/>
            <person name="Nishi S."/>
            <person name="Hori S."/>
            <person name="Arai W."/>
            <person name="Tsubouchi T."/>
            <person name="Morono Y."/>
            <person name="Uchiyama I."/>
            <person name="Ito T."/>
            <person name="Fujiyama A."/>
            <person name="Inagaki F."/>
            <person name="Takami H."/>
        </authorList>
    </citation>
    <scope>NUCLEOTIDE SEQUENCE</scope>
    <source>
        <strain evidence="1">Expedition CK06-06</strain>
    </source>
</reference>